<dbReference type="AlphaFoldDB" id="A0A6A6JE92"/>
<dbReference type="EMBL" id="ML986500">
    <property type="protein sequence ID" value="KAF2274930.1"/>
    <property type="molecule type" value="Genomic_DNA"/>
</dbReference>
<name>A0A6A6JE92_WESOR</name>
<proteinExistence type="predicted"/>
<reference evidence="1" key="1">
    <citation type="journal article" date="2020" name="Stud. Mycol.">
        <title>101 Dothideomycetes genomes: a test case for predicting lifestyles and emergence of pathogens.</title>
        <authorList>
            <person name="Haridas S."/>
            <person name="Albert R."/>
            <person name="Binder M."/>
            <person name="Bloem J."/>
            <person name="Labutti K."/>
            <person name="Salamov A."/>
            <person name="Andreopoulos B."/>
            <person name="Baker S."/>
            <person name="Barry K."/>
            <person name="Bills G."/>
            <person name="Bluhm B."/>
            <person name="Cannon C."/>
            <person name="Castanera R."/>
            <person name="Culley D."/>
            <person name="Daum C."/>
            <person name="Ezra D."/>
            <person name="Gonzalez J."/>
            <person name="Henrissat B."/>
            <person name="Kuo A."/>
            <person name="Liang C."/>
            <person name="Lipzen A."/>
            <person name="Lutzoni F."/>
            <person name="Magnuson J."/>
            <person name="Mondo S."/>
            <person name="Nolan M."/>
            <person name="Ohm R."/>
            <person name="Pangilinan J."/>
            <person name="Park H.-J."/>
            <person name="Ramirez L."/>
            <person name="Alfaro M."/>
            <person name="Sun H."/>
            <person name="Tritt A."/>
            <person name="Yoshinaga Y."/>
            <person name="Zwiers L.-H."/>
            <person name="Turgeon B."/>
            <person name="Goodwin S."/>
            <person name="Spatafora J."/>
            <person name="Crous P."/>
            <person name="Grigoriev I."/>
        </authorList>
    </citation>
    <scope>NUCLEOTIDE SEQUENCE</scope>
    <source>
        <strain evidence="1">CBS 379.55</strain>
    </source>
</reference>
<dbReference type="Proteomes" id="UP000800097">
    <property type="component" value="Unassembled WGS sequence"/>
</dbReference>
<keyword evidence="2" id="KW-1185">Reference proteome</keyword>
<evidence type="ECO:0000313" key="2">
    <source>
        <dbReference type="Proteomes" id="UP000800097"/>
    </source>
</evidence>
<dbReference type="GeneID" id="54551902"/>
<accession>A0A6A6JE92</accession>
<sequence>MARPEKFLLSFPLFFSHPPSTRFTRLTLFPGYLTLPPLSTLKKFQTANLPGCRPLEQQYKPVGLSNPFCHRNTLPSPEVSLYAFHSPIPLSCL</sequence>
<evidence type="ECO:0000313" key="1">
    <source>
        <dbReference type="EMBL" id="KAF2274930.1"/>
    </source>
</evidence>
<organism evidence="1 2">
    <name type="scientific">Westerdykella ornata</name>
    <dbReference type="NCBI Taxonomy" id="318751"/>
    <lineage>
        <taxon>Eukaryota</taxon>
        <taxon>Fungi</taxon>
        <taxon>Dikarya</taxon>
        <taxon>Ascomycota</taxon>
        <taxon>Pezizomycotina</taxon>
        <taxon>Dothideomycetes</taxon>
        <taxon>Pleosporomycetidae</taxon>
        <taxon>Pleosporales</taxon>
        <taxon>Sporormiaceae</taxon>
        <taxon>Westerdykella</taxon>
    </lineage>
</organism>
<protein>
    <submittedName>
        <fullName evidence="1">Uncharacterized protein</fullName>
    </submittedName>
</protein>
<gene>
    <name evidence="1" type="ORF">EI97DRAFT_434835</name>
</gene>
<dbReference type="RefSeq" id="XP_033652469.1">
    <property type="nucleotide sequence ID" value="XM_033798727.1"/>
</dbReference>